<organism evidence="1 2">
    <name type="scientific">Shigella phage SFPH2</name>
    <dbReference type="NCBI Taxonomy" id="2269380"/>
    <lineage>
        <taxon>Viruses</taxon>
        <taxon>Duplodnaviria</taxon>
        <taxon>Heunggongvirae</taxon>
        <taxon>Uroviricota</taxon>
        <taxon>Caudoviricetes</taxon>
        <taxon>Autographivirales</taxon>
        <taxon>Autotranscriptaviridae</taxon>
        <taxon>Studiervirinae</taxon>
        <taxon>Kayfunavirus</taxon>
        <taxon>Kayfunavirus SFPH2</taxon>
    </lineage>
</organism>
<protein>
    <submittedName>
        <fullName evidence="1">Uncharacterized protein</fullName>
    </submittedName>
</protein>
<dbReference type="GeneID" id="54998354"/>
<accession>A0A345AVA9</accession>
<evidence type="ECO:0000313" key="1">
    <source>
        <dbReference type="EMBL" id="AXF40842.1"/>
    </source>
</evidence>
<evidence type="ECO:0000313" key="2">
    <source>
        <dbReference type="Proteomes" id="UP000255802"/>
    </source>
</evidence>
<dbReference type="EMBL" id="MH464253">
    <property type="protein sequence ID" value="AXF40842.1"/>
    <property type="molecule type" value="Genomic_DNA"/>
</dbReference>
<proteinExistence type="predicted"/>
<dbReference type="Proteomes" id="UP000255802">
    <property type="component" value="Segment"/>
</dbReference>
<reference evidence="1 2" key="1">
    <citation type="submission" date="2018-06" db="EMBL/GenBank/DDBJ databases">
        <title>Characterization and genome sequence of SFPH2, a new phage.</title>
        <authorList>
            <person name="Yang C."/>
            <person name="Qiu S."/>
            <person name="Song H."/>
        </authorList>
    </citation>
    <scope>NUCLEOTIDE SEQUENCE [LARGE SCALE GENOMIC DNA]</scope>
</reference>
<keyword evidence="2" id="KW-1185">Reference proteome</keyword>
<dbReference type="KEGG" id="vg:54998354"/>
<name>A0A345AVA9_9CAUD</name>
<sequence length="133" mass="15571">MLHYRNSSDGRRMAAERLWEDGQSDFASFSEFKQHTFRMADELEGEEYTIYDDECKPVAYLYMLASSSWHRKTPGLDLSILAIRSDSQSSRKVLETVRHIIDGECRRWGLNWWSRVKHNGPVDIVTTKEINRG</sequence>
<dbReference type="RefSeq" id="YP_009807473.1">
    <property type="nucleotide sequence ID" value="NC_048025.1"/>
</dbReference>